<evidence type="ECO:0008006" key="4">
    <source>
        <dbReference type="Google" id="ProtNLM"/>
    </source>
</evidence>
<protein>
    <recommendedName>
        <fullName evidence="4">Velvet domain-containing protein</fullName>
    </recommendedName>
</protein>
<organism evidence="2 3">
    <name type="scientific">Puccinia striiformis f. sp. tritici PST-78</name>
    <dbReference type="NCBI Taxonomy" id="1165861"/>
    <lineage>
        <taxon>Eukaryota</taxon>
        <taxon>Fungi</taxon>
        <taxon>Dikarya</taxon>
        <taxon>Basidiomycota</taxon>
        <taxon>Pucciniomycotina</taxon>
        <taxon>Pucciniomycetes</taxon>
        <taxon>Pucciniales</taxon>
        <taxon>Pucciniaceae</taxon>
        <taxon>Puccinia</taxon>
    </lineage>
</organism>
<name>A0A0L0V8Q5_9BASI</name>
<keyword evidence="3" id="KW-1185">Reference proteome</keyword>
<evidence type="ECO:0000256" key="1">
    <source>
        <dbReference type="SAM" id="MobiDB-lite"/>
    </source>
</evidence>
<reference evidence="3" key="1">
    <citation type="submission" date="2014-03" db="EMBL/GenBank/DDBJ databases">
        <title>The Genome Sequence of Puccinia striiformis f. sp. tritici PST-78.</title>
        <authorList>
            <consortium name="The Broad Institute Genome Sequencing Platform"/>
            <person name="Cuomo C."/>
            <person name="Hulbert S."/>
            <person name="Chen X."/>
            <person name="Walker B."/>
            <person name="Young S.K."/>
            <person name="Zeng Q."/>
            <person name="Gargeya S."/>
            <person name="Fitzgerald M."/>
            <person name="Haas B."/>
            <person name="Abouelleil A."/>
            <person name="Alvarado L."/>
            <person name="Arachchi H.M."/>
            <person name="Berlin A.M."/>
            <person name="Chapman S.B."/>
            <person name="Goldberg J."/>
            <person name="Griggs A."/>
            <person name="Gujja S."/>
            <person name="Hansen M."/>
            <person name="Howarth C."/>
            <person name="Imamovic A."/>
            <person name="Larimer J."/>
            <person name="McCowan C."/>
            <person name="Montmayeur A."/>
            <person name="Murphy C."/>
            <person name="Neiman D."/>
            <person name="Pearson M."/>
            <person name="Priest M."/>
            <person name="Roberts A."/>
            <person name="Saif S."/>
            <person name="Shea T."/>
            <person name="Sisk P."/>
            <person name="Sykes S."/>
            <person name="Wortman J."/>
            <person name="Nusbaum C."/>
            <person name="Birren B."/>
        </authorList>
    </citation>
    <scope>NUCLEOTIDE SEQUENCE [LARGE SCALE GENOMIC DNA]</scope>
    <source>
        <strain evidence="3">race PST-78</strain>
    </source>
</reference>
<feature type="region of interest" description="Disordered" evidence="1">
    <location>
        <begin position="1"/>
        <end position="38"/>
    </location>
</feature>
<dbReference type="Proteomes" id="UP000054564">
    <property type="component" value="Unassembled WGS sequence"/>
</dbReference>
<dbReference type="EMBL" id="AJIL01000093">
    <property type="protein sequence ID" value="KNE95665.1"/>
    <property type="molecule type" value="Genomic_DNA"/>
</dbReference>
<accession>A0A0L0V8Q5</accession>
<dbReference type="AlphaFoldDB" id="A0A0L0V8Q5"/>
<comment type="caution">
    <text evidence="2">The sequence shown here is derived from an EMBL/GenBank/DDBJ whole genome shotgun (WGS) entry which is preliminary data.</text>
</comment>
<evidence type="ECO:0000313" key="2">
    <source>
        <dbReference type="EMBL" id="KNE95665.1"/>
    </source>
</evidence>
<proteinExistence type="predicted"/>
<sequence>MDTTRDPAACLRGRNTRRSSRSTSARPPDCARPNRRGKPAYKWTGSVSSLAVTLKSRTMGLLTSPRRSLCNICSALEPAEAMRLILTPHILRVEPDGSLSELPRQGINLDPPPSAIMDRTPPQGESRWLFVFGDIGVQNLGQYVLRFSLWPMCVKSIHRGPRAHTLRDRHGAFPSGATWPMATSPRLVYAIKCAAQCKSSSPQNLRTQALKAGIELS</sequence>
<gene>
    <name evidence="2" type="ORF">PSTG_11029</name>
</gene>
<evidence type="ECO:0000313" key="3">
    <source>
        <dbReference type="Proteomes" id="UP000054564"/>
    </source>
</evidence>